<dbReference type="InterPro" id="IPR020846">
    <property type="entry name" value="MFS_dom"/>
</dbReference>
<dbReference type="Pfam" id="PF07690">
    <property type="entry name" value="MFS_1"/>
    <property type="match status" value="1"/>
</dbReference>
<feature type="transmembrane region" description="Helical" evidence="7">
    <location>
        <begin position="163"/>
        <end position="186"/>
    </location>
</feature>
<comment type="subcellular location">
    <subcellularLocation>
        <location evidence="1">Membrane</location>
        <topology evidence="1">Multi-pass membrane protein</topology>
    </subcellularLocation>
</comment>
<dbReference type="PANTHER" id="PTHR23511">
    <property type="entry name" value="SYNAPTIC VESICLE GLYCOPROTEIN 2"/>
    <property type="match status" value="1"/>
</dbReference>
<proteinExistence type="inferred from homology"/>
<feature type="transmembrane region" description="Helical" evidence="7">
    <location>
        <begin position="475"/>
        <end position="494"/>
    </location>
</feature>
<evidence type="ECO:0000256" key="3">
    <source>
        <dbReference type="ARBA" id="ARBA00022448"/>
    </source>
</evidence>
<evidence type="ECO:0000256" key="1">
    <source>
        <dbReference type="ARBA" id="ARBA00004141"/>
    </source>
</evidence>
<feature type="transmembrane region" description="Helical" evidence="7">
    <location>
        <begin position="101"/>
        <end position="124"/>
    </location>
</feature>
<organism evidence="9 10">
    <name type="scientific">Sphingopyxis jiangsuensis</name>
    <dbReference type="NCBI Taxonomy" id="2871171"/>
    <lineage>
        <taxon>Bacteria</taxon>
        <taxon>Pseudomonadati</taxon>
        <taxon>Pseudomonadota</taxon>
        <taxon>Alphaproteobacteria</taxon>
        <taxon>Sphingomonadales</taxon>
        <taxon>Sphingomonadaceae</taxon>
        <taxon>Sphingopyxis</taxon>
    </lineage>
</organism>
<dbReference type="Gene3D" id="1.20.1250.20">
    <property type="entry name" value="MFS general substrate transporter like domains"/>
    <property type="match status" value="1"/>
</dbReference>
<evidence type="ECO:0000313" key="10">
    <source>
        <dbReference type="Proteomes" id="UP001166571"/>
    </source>
</evidence>
<feature type="transmembrane region" description="Helical" evidence="7">
    <location>
        <begin position="136"/>
        <end position="156"/>
    </location>
</feature>
<feature type="transmembrane region" description="Helical" evidence="7">
    <location>
        <begin position="413"/>
        <end position="435"/>
    </location>
</feature>
<feature type="transmembrane region" description="Helical" evidence="7">
    <location>
        <begin position="447"/>
        <end position="469"/>
    </location>
</feature>
<dbReference type="Proteomes" id="UP001166571">
    <property type="component" value="Unassembled WGS sequence"/>
</dbReference>
<evidence type="ECO:0000256" key="7">
    <source>
        <dbReference type="SAM" id="Phobius"/>
    </source>
</evidence>
<evidence type="ECO:0000256" key="4">
    <source>
        <dbReference type="ARBA" id="ARBA00022692"/>
    </source>
</evidence>
<keyword evidence="10" id="KW-1185">Reference proteome</keyword>
<name>A0ABS7MGV9_9SPHN</name>
<keyword evidence="6 7" id="KW-0472">Membrane</keyword>
<dbReference type="PANTHER" id="PTHR23511:SF34">
    <property type="entry name" value="SYNAPTIC VESICLE GLYCOPROTEIN 2"/>
    <property type="match status" value="1"/>
</dbReference>
<feature type="transmembrane region" description="Helical" evidence="7">
    <location>
        <begin position="47"/>
        <end position="67"/>
    </location>
</feature>
<keyword evidence="5 7" id="KW-1133">Transmembrane helix</keyword>
<feature type="domain" description="Major facilitator superfamily (MFS) profile" evidence="8">
    <location>
        <begin position="98"/>
        <end position="499"/>
    </location>
</feature>
<evidence type="ECO:0000256" key="5">
    <source>
        <dbReference type="ARBA" id="ARBA00022989"/>
    </source>
</evidence>
<feature type="transmembrane region" description="Helical" evidence="7">
    <location>
        <begin position="9"/>
        <end position="27"/>
    </location>
</feature>
<protein>
    <submittedName>
        <fullName evidence="9">MFS transporter</fullName>
    </submittedName>
</protein>
<evidence type="ECO:0000313" key="9">
    <source>
        <dbReference type="EMBL" id="MBY4638264.1"/>
    </source>
</evidence>
<dbReference type="PROSITE" id="PS50850">
    <property type="entry name" value="MFS"/>
    <property type="match status" value="1"/>
</dbReference>
<comment type="similarity">
    <text evidence="2">Belongs to the major facilitator superfamily. Sugar transporter (TC 2.A.1.1) family.</text>
</comment>
<dbReference type="SUPFAM" id="SSF103473">
    <property type="entry name" value="MFS general substrate transporter"/>
    <property type="match status" value="1"/>
</dbReference>
<dbReference type="PROSITE" id="PS00217">
    <property type="entry name" value="SUGAR_TRANSPORT_2"/>
    <property type="match status" value="1"/>
</dbReference>
<feature type="transmembrane region" description="Helical" evidence="7">
    <location>
        <begin position="359"/>
        <end position="378"/>
    </location>
</feature>
<evidence type="ECO:0000256" key="2">
    <source>
        <dbReference type="ARBA" id="ARBA00010992"/>
    </source>
</evidence>
<accession>A0ABS7MGV9</accession>
<feature type="transmembrane region" description="Helical" evidence="7">
    <location>
        <begin position="222"/>
        <end position="244"/>
    </location>
</feature>
<dbReference type="InterPro" id="IPR005829">
    <property type="entry name" value="Sugar_transporter_CS"/>
</dbReference>
<sequence>MVENGRSPWLFLAGVAAVTIGVIAHAPMFWMGRDMGFRMSGMPMDGLMIAGMVLVAAGVGIAAWGLLPPNIARQVAEANRLSVSAPEDAPLSPAHWRLMTALALALVIDIMKPASLGFVIPGMMDEYGLSREAVSLVPFAALVGTVTGSIVWGAIADVYGRKATILLSAVMFVGTSVCGTMPSLAWNIAMCFMMGAAAGGMLPVSYALLAEMMPSRHRGWSLVLVGGLGAAGGYAAASLVAAWLEPLLSWRILWLVNLPSGLALVALGALIPESAKFLMARGRHAEARRVMARFGSGVRTAEQAPPRPQPATRRSGIAGGMAALNLTAIAWSLVNFGLLLWLPAELVARGYSVSSSSRLLADSALVALPTVLFVAWLYHAWSTKLSLLAASLATLAGLGGMLWFALVDAASPLLPAVLLIIGSNAIIAMLLPYSAENFPLKVRARNTGWVAASSKLGGVFATGLAIFAIVPSLRASILAIMPVLAVAIILVARYGRETRGTDLRDLDPQGHIFDKAGL</sequence>
<keyword evidence="4 7" id="KW-0812">Transmembrane</keyword>
<feature type="transmembrane region" description="Helical" evidence="7">
    <location>
        <begin position="317"/>
        <end position="339"/>
    </location>
</feature>
<evidence type="ECO:0000256" key="6">
    <source>
        <dbReference type="ARBA" id="ARBA00023136"/>
    </source>
</evidence>
<feature type="transmembrane region" description="Helical" evidence="7">
    <location>
        <begin position="385"/>
        <end position="407"/>
    </location>
</feature>
<feature type="transmembrane region" description="Helical" evidence="7">
    <location>
        <begin position="250"/>
        <end position="271"/>
    </location>
</feature>
<gene>
    <name evidence="9" type="ORF">K5P26_14050</name>
</gene>
<dbReference type="InterPro" id="IPR036259">
    <property type="entry name" value="MFS_trans_sf"/>
</dbReference>
<evidence type="ECO:0000259" key="8">
    <source>
        <dbReference type="PROSITE" id="PS50850"/>
    </source>
</evidence>
<keyword evidence="3" id="KW-0813">Transport</keyword>
<feature type="transmembrane region" description="Helical" evidence="7">
    <location>
        <begin position="192"/>
        <end position="210"/>
    </location>
</feature>
<comment type="caution">
    <text evidence="9">The sequence shown here is derived from an EMBL/GenBank/DDBJ whole genome shotgun (WGS) entry which is preliminary data.</text>
</comment>
<dbReference type="InterPro" id="IPR011701">
    <property type="entry name" value="MFS"/>
</dbReference>
<reference evidence="9" key="1">
    <citation type="submission" date="2021-08" db="EMBL/GenBank/DDBJ databases">
        <title>Sphingopyxis panaciterrulae sp. nov., isolated from the surface water of the Yellow Sea.</title>
        <authorList>
            <person name="Gao Z."/>
            <person name="Zhang D."/>
            <person name="Zhang A."/>
        </authorList>
    </citation>
    <scope>NUCLEOTIDE SEQUENCE</scope>
    <source>
        <strain evidence="9">XHP0097</strain>
    </source>
</reference>
<dbReference type="EMBL" id="JAILXK010000002">
    <property type="protein sequence ID" value="MBY4638264.1"/>
    <property type="molecule type" value="Genomic_DNA"/>
</dbReference>